<comment type="caution">
    <text evidence="2">The sequence shown here is derived from an EMBL/GenBank/DDBJ whole genome shotgun (WGS) entry which is preliminary data.</text>
</comment>
<feature type="region of interest" description="Disordered" evidence="1">
    <location>
        <begin position="61"/>
        <end position="92"/>
    </location>
</feature>
<accession>A0A833FRR7</accession>
<gene>
    <name evidence="2" type="ORF">F9K91_02090</name>
</gene>
<name>A0A833FRR7_9HYPH</name>
<evidence type="ECO:0000313" key="3">
    <source>
        <dbReference type="Proteomes" id="UP000430843"/>
    </source>
</evidence>
<reference evidence="2 3" key="1">
    <citation type="submission" date="2019-09" db="EMBL/GenBank/DDBJ databases">
        <title>Taxonomic organization of the family Brucellaceae based on a phylogenomic approach.</title>
        <authorList>
            <person name="Leclercq S."/>
            <person name="Cloeckaert A."/>
            <person name="Zygmunt M.S."/>
        </authorList>
    </citation>
    <scope>NUCLEOTIDE SEQUENCE [LARGE SCALE GENOMIC DNA]</scope>
    <source>
        <strain evidence="2 3">LMG 18957</strain>
    </source>
</reference>
<dbReference type="EMBL" id="WBWA01000002">
    <property type="protein sequence ID" value="KAB2666750.1"/>
    <property type="molecule type" value="Genomic_DNA"/>
</dbReference>
<keyword evidence="3" id="KW-1185">Reference proteome</keyword>
<sequence length="116" mass="12968">MTETKKRVFSPSCQDETRGRLEKIVRKRKGKKSGGMEIDPKLLSLVSIFAKVDAREDCKNTNTNANFKDEKPCATKPPQSGGPQSTPATRQTCKENVPLTIRWHYVESTPARTAFA</sequence>
<protein>
    <submittedName>
        <fullName evidence="2">Uncharacterized protein</fullName>
    </submittedName>
</protein>
<evidence type="ECO:0000313" key="2">
    <source>
        <dbReference type="EMBL" id="KAB2666750.1"/>
    </source>
</evidence>
<dbReference type="Proteomes" id="UP000430843">
    <property type="component" value="Unassembled WGS sequence"/>
</dbReference>
<dbReference type="AlphaFoldDB" id="A0A833FRR7"/>
<proteinExistence type="predicted"/>
<organism evidence="2 3">
    <name type="scientific">Brucella tritici</name>
    <dbReference type="NCBI Taxonomy" id="94626"/>
    <lineage>
        <taxon>Bacteria</taxon>
        <taxon>Pseudomonadati</taxon>
        <taxon>Pseudomonadota</taxon>
        <taxon>Alphaproteobacteria</taxon>
        <taxon>Hyphomicrobiales</taxon>
        <taxon>Brucellaceae</taxon>
        <taxon>Brucella/Ochrobactrum group</taxon>
        <taxon>Brucella</taxon>
    </lineage>
</organism>
<evidence type="ECO:0000256" key="1">
    <source>
        <dbReference type="SAM" id="MobiDB-lite"/>
    </source>
</evidence>
<feature type="compositionally biased region" description="Polar residues" evidence="1">
    <location>
        <begin position="77"/>
        <end position="91"/>
    </location>
</feature>